<dbReference type="GO" id="GO:0003677">
    <property type="term" value="F:DNA binding"/>
    <property type="evidence" value="ECO:0007669"/>
    <property type="project" value="InterPro"/>
</dbReference>
<dbReference type="InterPro" id="IPR016032">
    <property type="entry name" value="Sig_transdc_resp-reg_C-effctor"/>
</dbReference>
<dbReference type="Proteomes" id="UP000482653">
    <property type="component" value="Unassembled WGS sequence"/>
</dbReference>
<dbReference type="GO" id="GO:0006355">
    <property type="term" value="P:regulation of DNA-templated transcription"/>
    <property type="evidence" value="ECO:0007669"/>
    <property type="project" value="InterPro"/>
</dbReference>
<accession>A0A6L3K1D5</accession>
<evidence type="ECO:0000313" key="2">
    <source>
        <dbReference type="Proteomes" id="UP000482653"/>
    </source>
</evidence>
<dbReference type="AlphaFoldDB" id="A0A6L3K1D5"/>
<dbReference type="SUPFAM" id="SSF46894">
    <property type="entry name" value="C-terminal effector domain of the bipartite response regulators"/>
    <property type="match status" value="1"/>
</dbReference>
<gene>
    <name evidence="1" type="ORF">F2Y87_15300</name>
</gene>
<sequence>MAIIMNSMNKQVQENTIQSQNEWNACLLFRNKQLTKEVKELRSVSAAMDCSASQLQAMSQLLRLHTTPAYGIIRSEREWQNLFALLDMLYGSGFLAGLGERQLTAQELKLCYLVRAHLNNKAIALLFNVTTSSVVKAKQRLKRKLALLPSDSFDNYIQHY</sequence>
<dbReference type="EMBL" id="VVYX01000017">
    <property type="protein sequence ID" value="KAA5417795.1"/>
    <property type="molecule type" value="Genomic_DNA"/>
</dbReference>
<proteinExistence type="predicted"/>
<name>A0A6L3K1D5_9BACE</name>
<organism evidence="1 2">
    <name type="scientific">Bacteroides cellulosilyticus</name>
    <dbReference type="NCBI Taxonomy" id="246787"/>
    <lineage>
        <taxon>Bacteria</taxon>
        <taxon>Pseudomonadati</taxon>
        <taxon>Bacteroidota</taxon>
        <taxon>Bacteroidia</taxon>
        <taxon>Bacteroidales</taxon>
        <taxon>Bacteroidaceae</taxon>
        <taxon>Bacteroides</taxon>
    </lineage>
</organism>
<protein>
    <submittedName>
        <fullName evidence="1">Helix-turn-helix transcriptional regulator</fullName>
    </submittedName>
</protein>
<evidence type="ECO:0000313" key="1">
    <source>
        <dbReference type="EMBL" id="KAA5417795.1"/>
    </source>
</evidence>
<reference evidence="1 2" key="1">
    <citation type="journal article" date="2019" name="Nat. Med.">
        <title>A library of human gut bacterial isolates paired with longitudinal multiomics data enables mechanistic microbiome research.</title>
        <authorList>
            <person name="Poyet M."/>
            <person name="Groussin M."/>
            <person name="Gibbons S.M."/>
            <person name="Avila-Pacheco J."/>
            <person name="Jiang X."/>
            <person name="Kearney S.M."/>
            <person name="Perrotta A.R."/>
            <person name="Berdy B."/>
            <person name="Zhao S."/>
            <person name="Lieberman T.D."/>
            <person name="Swanson P.K."/>
            <person name="Smith M."/>
            <person name="Roesemann S."/>
            <person name="Alexander J.E."/>
            <person name="Rich S.A."/>
            <person name="Livny J."/>
            <person name="Vlamakis H."/>
            <person name="Clish C."/>
            <person name="Bullock K."/>
            <person name="Deik A."/>
            <person name="Scott J."/>
            <person name="Pierce K.A."/>
            <person name="Xavier R.J."/>
            <person name="Alm E.J."/>
        </authorList>
    </citation>
    <scope>NUCLEOTIDE SEQUENCE [LARGE SCALE GENOMIC DNA]</scope>
    <source>
        <strain evidence="1 2">BIOML-A8</strain>
    </source>
</reference>
<comment type="caution">
    <text evidence="1">The sequence shown here is derived from an EMBL/GenBank/DDBJ whole genome shotgun (WGS) entry which is preliminary data.</text>
</comment>